<evidence type="ECO:0008006" key="12">
    <source>
        <dbReference type="Google" id="ProtNLM"/>
    </source>
</evidence>
<feature type="compositionally biased region" description="Basic residues" evidence="8">
    <location>
        <begin position="73"/>
        <end position="82"/>
    </location>
</feature>
<protein>
    <recommendedName>
        <fullName evidence="12">Protein BIG GRAIN 1-like A</fullName>
    </recommendedName>
</protein>
<evidence type="ECO:0000313" key="11">
    <source>
        <dbReference type="Proteomes" id="UP000077755"/>
    </source>
</evidence>
<dbReference type="OMA" id="YHKCSNI"/>
<evidence type="ECO:0000256" key="5">
    <source>
        <dbReference type="ARBA" id="ARBA00022475"/>
    </source>
</evidence>
<dbReference type="InterPro" id="IPR039621">
    <property type="entry name" value="BG1-like"/>
</dbReference>
<name>A0A175YKQ9_DAUCS</name>
<dbReference type="KEGG" id="dcr:108198121"/>
<feature type="compositionally biased region" description="Basic and acidic residues" evidence="8">
    <location>
        <begin position="29"/>
        <end position="48"/>
    </location>
</feature>
<dbReference type="GO" id="GO:0005886">
    <property type="term" value="C:plasma membrane"/>
    <property type="evidence" value="ECO:0007669"/>
    <property type="project" value="UniProtKB-SubCell"/>
</dbReference>
<evidence type="ECO:0000313" key="9">
    <source>
        <dbReference type="EMBL" id="KZM84165.1"/>
    </source>
</evidence>
<comment type="similarity">
    <text evidence="3">Belongs to the BIG GRAIN 1 (BG1) plant protein family.</text>
</comment>
<gene>
    <name evidence="9" type="ORF">DCAR_028288</name>
    <name evidence="10" type="ORF">DCAR_0830890</name>
</gene>
<evidence type="ECO:0000256" key="1">
    <source>
        <dbReference type="ARBA" id="ARBA00002281"/>
    </source>
</evidence>
<evidence type="ECO:0000256" key="3">
    <source>
        <dbReference type="ARBA" id="ARBA00010067"/>
    </source>
</evidence>
<keyword evidence="6" id="KW-0472">Membrane</keyword>
<feature type="region of interest" description="Disordered" evidence="8">
    <location>
        <begin position="68"/>
        <end position="94"/>
    </location>
</feature>
<evidence type="ECO:0000256" key="2">
    <source>
        <dbReference type="ARBA" id="ARBA00004236"/>
    </source>
</evidence>
<keyword evidence="4" id="KW-0813">Transport</keyword>
<comment type="function">
    <text evidence="1">Involved in auxin transport. Regulator of the auxin signaling pathway.</text>
</comment>
<evidence type="ECO:0000256" key="8">
    <source>
        <dbReference type="SAM" id="MobiDB-lite"/>
    </source>
</evidence>
<proteinExistence type="inferred from homology"/>
<dbReference type="PANTHER" id="PTHR33541">
    <property type="entry name" value="PROTEIN BIG GRAIN 1-LIKE A-RELATED"/>
    <property type="match status" value="1"/>
</dbReference>
<dbReference type="Gramene" id="KZM84165">
    <property type="protein sequence ID" value="KZM84165"/>
    <property type="gene ID" value="DCAR_028288"/>
</dbReference>
<keyword evidence="7" id="KW-0927">Auxin signaling pathway</keyword>
<dbReference type="AlphaFoldDB" id="A0A175YKQ9"/>
<keyword evidence="5" id="KW-1003">Cell membrane</keyword>
<dbReference type="EMBL" id="CP093350">
    <property type="protein sequence ID" value="WOH11404.1"/>
    <property type="molecule type" value="Genomic_DNA"/>
</dbReference>
<organism evidence="9">
    <name type="scientific">Daucus carota subsp. sativus</name>
    <name type="common">Carrot</name>
    <dbReference type="NCBI Taxonomy" id="79200"/>
    <lineage>
        <taxon>Eukaryota</taxon>
        <taxon>Viridiplantae</taxon>
        <taxon>Streptophyta</taxon>
        <taxon>Embryophyta</taxon>
        <taxon>Tracheophyta</taxon>
        <taxon>Spermatophyta</taxon>
        <taxon>Magnoliopsida</taxon>
        <taxon>eudicotyledons</taxon>
        <taxon>Gunneridae</taxon>
        <taxon>Pentapetalae</taxon>
        <taxon>asterids</taxon>
        <taxon>campanulids</taxon>
        <taxon>Apiales</taxon>
        <taxon>Apiaceae</taxon>
        <taxon>Apioideae</taxon>
        <taxon>Scandiceae</taxon>
        <taxon>Daucinae</taxon>
        <taxon>Daucus</taxon>
        <taxon>Daucus sect. Daucus</taxon>
    </lineage>
</organism>
<reference evidence="10" key="2">
    <citation type="submission" date="2022-03" db="EMBL/GenBank/DDBJ databases">
        <title>Draft title - Genomic analysis of global carrot germplasm unveils the trajectory of domestication and the origin of high carotenoid orange carrot.</title>
        <authorList>
            <person name="Iorizzo M."/>
            <person name="Ellison S."/>
            <person name="Senalik D."/>
            <person name="Macko-Podgorni A."/>
            <person name="Grzebelus D."/>
            <person name="Bostan H."/>
            <person name="Rolling W."/>
            <person name="Curaba J."/>
            <person name="Simon P."/>
        </authorList>
    </citation>
    <scope>NUCLEOTIDE SEQUENCE</scope>
    <source>
        <tissue evidence="10">Leaf</tissue>
    </source>
</reference>
<dbReference type="PANTHER" id="PTHR33541:SF31">
    <property type="entry name" value="PROTEIN BIG GRAIN 1-LIKE A"/>
    <property type="match status" value="1"/>
</dbReference>
<evidence type="ECO:0000256" key="6">
    <source>
        <dbReference type="ARBA" id="ARBA00023136"/>
    </source>
</evidence>
<keyword evidence="11" id="KW-1185">Reference proteome</keyword>
<dbReference type="EMBL" id="LNRQ01000008">
    <property type="protein sequence ID" value="KZM84165.1"/>
    <property type="molecule type" value="Genomic_DNA"/>
</dbReference>
<evidence type="ECO:0000256" key="4">
    <source>
        <dbReference type="ARBA" id="ARBA00022448"/>
    </source>
</evidence>
<comment type="subcellular location">
    <subcellularLocation>
        <location evidence="2">Cell membrane</location>
    </subcellularLocation>
</comment>
<sequence length="333" mass="37224">MSTFSGDPKNVRRKTPSFSSSLLDSIYRSIDEPLGKEEENRMRRKPEVDYEEEVPSLRRAIMVEKWIEDHGNKNKKTSKHALKNSNGSNSSDSSCCGTIFSSSDNESSVTRSLQKSSSLHTMQTPKREKKFISTTKSKALQIYSEFKKVKQPISPGGRIARLLNSFFSSKSIKKQDCNEDLCSVTKSRSLKDLSATSYAASSLSKTCFTKPPSKLESNGMKRAVRFSPVSVNIVGEDYKKKNVHKDDPRIVSFPVTRNPEKKNYNAAGGDVPKYRGTFHKVEHEDLEDDMASCSSSDLFELDNISVAAYAEELPVYGTTKLKSNMVIANGYAF</sequence>
<feature type="region of interest" description="Disordered" evidence="8">
    <location>
        <begin position="29"/>
        <end position="52"/>
    </location>
</feature>
<dbReference type="Proteomes" id="UP000077755">
    <property type="component" value="Chromosome 8"/>
</dbReference>
<dbReference type="OrthoDB" id="680041at2759"/>
<dbReference type="GO" id="GO:0009734">
    <property type="term" value="P:auxin-activated signaling pathway"/>
    <property type="evidence" value="ECO:0007669"/>
    <property type="project" value="UniProtKB-KW"/>
</dbReference>
<accession>A0A175YKQ9</accession>
<reference evidence="9" key="1">
    <citation type="journal article" date="2016" name="Nat. Genet.">
        <title>A high-quality carrot genome assembly provides new insights into carotenoid accumulation and asterid genome evolution.</title>
        <authorList>
            <person name="Iorizzo M."/>
            <person name="Ellison S."/>
            <person name="Senalik D."/>
            <person name="Zeng P."/>
            <person name="Satapoomin P."/>
            <person name="Huang J."/>
            <person name="Bowman M."/>
            <person name="Iovene M."/>
            <person name="Sanseverino W."/>
            <person name="Cavagnaro P."/>
            <person name="Yildiz M."/>
            <person name="Macko-Podgorni A."/>
            <person name="Moranska E."/>
            <person name="Grzebelus E."/>
            <person name="Grzebelus D."/>
            <person name="Ashrafi H."/>
            <person name="Zheng Z."/>
            <person name="Cheng S."/>
            <person name="Spooner D."/>
            <person name="Van Deynze A."/>
            <person name="Simon P."/>
        </authorList>
    </citation>
    <scope>NUCLEOTIDE SEQUENCE [LARGE SCALE GENOMIC DNA]</scope>
    <source>
        <tissue evidence="9">Leaf</tissue>
    </source>
</reference>
<evidence type="ECO:0000256" key="7">
    <source>
        <dbReference type="ARBA" id="ARBA00023294"/>
    </source>
</evidence>
<feature type="compositionally biased region" description="Low complexity" evidence="8">
    <location>
        <begin position="84"/>
        <end position="94"/>
    </location>
</feature>
<evidence type="ECO:0000313" key="10">
    <source>
        <dbReference type="EMBL" id="WOH11404.1"/>
    </source>
</evidence>
<dbReference type="STRING" id="79200.A0A175YKQ9"/>